<name>A0A1Y0HVW3_CELCE</name>
<evidence type="ECO:0000259" key="1">
    <source>
        <dbReference type="Pfam" id="PF10593"/>
    </source>
</evidence>
<protein>
    <submittedName>
        <fullName evidence="2">Endonuclease</fullName>
    </submittedName>
</protein>
<dbReference type="AlphaFoldDB" id="A0A1Y0HVW3"/>
<evidence type="ECO:0000313" key="3">
    <source>
        <dbReference type="Proteomes" id="UP000196228"/>
    </source>
</evidence>
<reference evidence="2 3" key="1">
    <citation type="submission" date="2017-05" db="EMBL/GenBank/DDBJ databases">
        <authorList>
            <person name="Song R."/>
            <person name="Chenine A.L."/>
            <person name="Ruprecht R.M."/>
        </authorList>
    </citation>
    <scope>NUCLEOTIDE SEQUENCE [LARGE SCALE GENOMIC DNA]</scope>
    <source>
        <strain evidence="2 3">PSBB019</strain>
    </source>
</reference>
<organism evidence="2 3">
    <name type="scientific">Cellulosimicrobium cellulans</name>
    <name type="common">Arthrobacter luteus</name>
    <dbReference type="NCBI Taxonomy" id="1710"/>
    <lineage>
        <taxon>Bacteria</taxon>
        <taxon>Bacillati</taxon>
        <taxon>Actinomycetota</taxon>
        <taxon>Actinomycetes</taxon>
        <taxon>Micrococcales</taxon>
        <taxon>Promicromonosporaceae</taxon>
        <taxon>Cellulosimicrobium</taxon>
    </lineage>
</organism>
<proteinExistence type="predicted"/>
<accession>A0A1Y0HVW3</accession>
<evidence type="ECO:0000313" key="2">
    <source>
        <dbReference type="EMBL" id="ARU51404.1"/>
    </source>
</evidence>
<dbReference type="InterPro" id="IPR027417">
    <property type="entry name" value="P-loop_NTPase"/>
</dbReference>
<feature type="domain" description="Putative endonuclease Z1" evidence="1">
    <location>
        <begin position="363"/>
        <end position="585"/>
    </location>
</feature>
<dbReference type="Proteomes" id="UP000196228">
    <property type="component" value="Chromosome"/>
</dbReference>
<dbReference type="KEGG" id="cceu:CBR64_07800"/>
<dbReference type="OrthoDB" id="436461at2"/>
<keyword evidence="2" id="KW-0540">Nuclease</keyword>
<keyword evidence="2" id="KW-0378">Hydrolase</keyword>
<gene>
    <name evidence="2" type="ORF">CBR64_07800</name>
</gene>
<dbReference type="GO" id="GO:0004519">
    <property type="term" value="F:endonuclease activity"/>
    <property type="evidence" value="ECO:0007669"/>
    <property type="project" value="UniProtKB-KW"/>
</dbReference>
<dbReference type="SUPFAM" id="SSF52540">
    <property type="entry name" value="P-loop containing nucleoside triphosphate hydrolases"/>
    <property type="match status" value="1"/>
</dbReference>
<keyword evidence="2" id="KW-0255">Endonuclease</keyword>
<dbReference type="EMBL" id="CP021383">
    <property type="protein sequence ID" value="ARU51404.1"/>
    <property type="molecule type" value="Genomic_DNA"/>
</dbReference>
<dbReference type="InterPro" id="IPR018310">
    <property type="entry name" value="Put_endonuclease_Z1-dom"/>
</dbReference>
<dbReference type="Gene3D" id="3.40.50.300">
    <property type="entry name" value="P-loop containing nucleotide triphosphate hydrolases"/>
    <property type="match status" value="1"/>
</dbReference>
<sequence>MVTAPDPKYTAFLSMLETKTPVEAIKDLQAFGVPAENIESIRLRFDAETQRIKELDEPRVVTLDGRTSWYTGPRANDRYWPAVVKLLKADGWTDGLDVLDDSSTRVVSLLNHPKEKTFRSRGLVVGHVQSGKTTNFTAVIAKAADRGYKFVIVLSGIHNGLRRQTQRRLEQQLVEPNPGYWHPLTTLDQDFVPTGNPAGFFGPSSKNVVLCVVKKNATRLRKLAVWLAKASKHLEDTPTLIIDDEADQATVATKTINPLIREIMDGLPRSVYIGYTATPFANLLIDPSAADLYPRDFVVSLKKPDGHFGTEVIFGRDAVDGEEPDDVWDGYDMVRTVEDHDVPLLRPMRRVDVDGFAPTMVPSLRDAVRYFLLSTAARRVRGGGNPHSTMLIHTSVNTAVHLSYRRPLLDLLVETSAGLAEPSFVEELRRLWESECEAVEAAEFGETPVPFDALFDHLPAVLKSCRVIMDNSSSENRLDYESGPVVAIAVGGNTLSRGLTLEGLSVSFFVRAVSAYDTLLQMGRWFGFRNGYADLPRIWMTAELESWFRHLAVVEHEMRADIDRYMTENLTPTEFAVRIQTHPALLVTAAAKMKDAVPASASYGGQRLQTHYFHTDAEWLGENIKAARALVSAVETEADEHRVDGAQHVFTSVPHTAVLKFLSKYGFHKKWAIATSQLLSDYISKRVQDGALKRWNVAVIGNTPTGANDFSFSDGVTVGLVTRARLDTTEANVVDIKTLMSRKDAAVDLPGNYGRATEHDIFQARATIAPDTPLLVLYAIDKDSRPGTKKSEKSRKPLGAEEHVIGVGIVFPPAVGADAKANGYIQADLSGVGELEEEDLSILEADE</sequence>
<dbReference type="Pfam" id="PF10593">
    <property type="entry name" value="Z1"/>
    <property type="match status" value="1"/>
</dbReference>